<comment type="subcellular location">
    <subcellularLocation>
        <location evidence="1">Nucleus</location>
    </subcellularLocation>
</comment>
<keyword evidence="1" id="KW-0238">DNA-binding</keyword>
<dbReference type="EMBL" id="JANBUW010000386">
    <property type="protein sequence ID" value="KAJ2847095.1"/>
    <property type="molecule type" value="Genomic_DNA"/>
</dbReference>
<dbReference type="InterPro" id="IPR001356">
    <property type="entry name" value="HD"/>
</dbReference>
<keyword evidence="1" id="KW-0371">Homeobox</keyword>
<reference evidence="4" key="1">
    <citation type="submission" date="2022-07" db="EMBL/GenBank/DDBJ databases">
        <title>Phylogenomic reconstructions and comparative analyses of Kickxellomycotina fungi.</title>
        <authorList>
            <person name="Reynolds N.K."/>
            <person name="Stajich J.E."/>
            <person name="Barry K."/>
            <person name="Grigoriev I.V."/>
            <person name="Crous P."/>
            <person name="Smith M.E."/>
        </authorList>
    </citation>
    <scope>NUCLEOTIDE SEQUENCE</scope>
    <source>
        <strain evidence="4">NRRL 1566</strain>
    </source>
</reference>
<dbReference type="SUPFAM" id="SSF46689">
    <property type="entry name" value="Homeodomain-like"/>
    <property type="match status" value="1"/>
</dbReference>
<proteinExistence type="predicted"/>
<accession>A0A9W8LZ71</accession>
<dbReference type="GO" id="GO:0003677">
    <property type="term" value="F:DNA binding"/>
    <property type="evidence" value="ECO:0007669"/>
    <property type="project" value="UniProtKB-UniRule"/>
</dbReference>
<dbReference type="Gene3D" id="1.10.10.60">
    <property type="entry name" value="Homeodomain-like"/>
    <property type="match status" value="1"/>
</dbReference>
<protein>
    <recommendedName>
        <fullName evidence="3">Homeobox domain-containing protein</fullName>
    </recommendedName>
</protein>
<evidence type="ECO:0000256" key="2">
    <source>
        <dbReference type="SAM" id="MobiDB-lite"/>
    </source>
</evidence>
<dbReference type="CDD" id="cd00086">
    <property type="entry name" value="homeodomain"/>
    <property type="match status" value="1"/>
</dbReference>
<comment type="caution">
    <text evidence="4">The sequence shown here is derived from an EMBL/GenBank/DDBJ whole genome shotgun (WGS) entry which is preliminary data.</text>
</comment>
<dbReference type="InterPro" id="IPR009057">
    <property type="entry name" value="Homeodomain-like_sf"/>
</dbReference>
<evidence type="ECO:0000313" key="5">
    <source>
        <dbReference type="Proteomes" id="UP001139887"/>
    </source>
</evidence>
<dbReference type="GO" id="GO:0005634">
    <property type="term" value="C:nucleus"/>
    <property type="evidence" value="ECO:0007669"/>
    <property type="project" value="UniProtKB-SubCell"/>
</dbReference>
<feature type="domain" description="Homeobox" evidence="3">
    <location>
        <begin position="254"/>
        <end position="317"/>
    </location>
</feature>
<evidence type="ECO:0000256" key="1">
    <source>
        <dbReference type="PROSITE-ProRule" id="PRU00108"/>
    </source>
</evidence>
<keyword evidence="1" id="KW-0539">Nucleus</keyword>
<keyword evidence="5" id="KW-1185">Reference proteome</keyword>
<dbReference type="AlphaFoldDB" id="A0A9W8LZ71"/>
<gene>
    <name evidence="4" type="ORF">IWW36_004026</name>
</gene>
<sequence>MNSGTEDFALSSVSAQAAQAVSQILMSPYMVLDESIQFNHQQQSEVPYLDRLQFSLQTTDLTLSNIAKSKPVDLPKLVTAHFATESNLLSPEPLHTASSSDSYSWQESLCVPPSISMVAHEQADLLNTSFMHAQSQPTVESLSIISETCPLSDEISPVLSPVANNLWSEGGISPMCFAANQTALWVEQSNSQISDSAHMQLYPESPLAAGNADTSSLSSLQHAKQPPKQSPLLSQKAHQPKKSLTAVSKVPAAKSPGRKRQTLSVPQKRVLYTYMVAHMDSPYPNDDERLNELNIDGLSKQRFKWWFSNHRHRSLELCVDNNGNKFFKPKLPFYKACRRLGVHIPWEIPQDIQAKLTCK</sequence>
<evidence type="ECO:0000259" key="3">
    <source>
        <dbReference type="PROSITE" id="PS50071"/>
    </source>
</evidence>
<dbReference type="OrthoDB" id="10056939at2759"/>
<name>A0A9W8LZ71_9FUNG</name>
<dbReference type="PROSITE" id="PS50071">
    <property type="entry name" value="HOMEOBOX_2"/>
    <property type="match status" value="1"/>
</dbReference>
<dbReference type="Proteomes" id="UP001139887">
    <property type="component" value="Unassembled WGS sequence"/>
</dbReference>
<feature type="region of interest" description="Disordered" evidence="2">
    <location>
        <begin position="206"/>
        <end position="262"/>
    </location>
</feature>
<evidence type="ECO:0000313" key="4">
    <source>
        <dbReference type="EMBL" id="KAJ2847095.1"/>
    </source>
</evidence>
<feature type="DNA-binding region" description="Homeobox" evidence="1">
    <location>
        <begin position="256"/>
        <end position="318"/>
    </location>
</feature>
<organism evidence="4 5">
    <name type="scientific">Coemansia brasiliensis</name>
    <dbReference type="NCBI Taxonomy" id="2650707"/>
    <lineage>
        <taxon>Eukaryota</taxon>
        <taxon>Fungi</taxon>
        <taxon>Fungi incertae sedis</taxon>
        <taxon>Zoopagomycota</taxon>
        <taxon>Kickxellomycotina</taxon>
        <taxon>Kickxellomycetes</taxon>
        <taxon>Kickxellales</taxon>
        <taxon>Kickxellaceae</taxon>
        <taxon>Coemansia</taxon>
    </lineage>
</organism>
<feature type="compositionally biased region" description="Polar residues" evidence="2">
    <location>
        <begin position="212"/>
        <end position="222"/>
    </location>
</feature>